<dbReference type="PANTHER" id="PTHR43429:SF1">
    <property type="entry name" value="NAD(P)H SULFUR OXIDOREDUCTASE (COA-DEPENDENT)"/>
    <property type="match status" value="1"/>
</dbReference>
<evidence type="ECO:0000256" key="2">
    <source>
        <dbReference type="ARBA" id="ARBA00009130"/>
    </source>
</evidence>
<dbReference type="PRINTS" id="PR00411">
    <property type="entry name" value="PNDRDTASEI"/>
</dbReference>
<sequence length="444" mass="48252">MRVVIIGGVAAGMSAAAKLKRMKPDYEVVVYEKTDVVSFGACGLPYFVGGFFDDPQNMIARAPEKFVESGIDLKIFHEVTSIDTDSKKLKVQDVKNGEIFEDSYDKLMIATGASSIIPPIKNVKLENVSTLKSLDDGIKVKELMNRDEIKKVAIIGAGFIGLEAVEAAKKLGKEVTVFQLEDRILPQVFDKELTDILEEEIKNHNVDLRLQEIVSELVGEEKVKKVITNKGEYDADLVIIATGVRPNTAFLKDSKVSMLPNGAIIVDEFGKTSVEDIYAAGDCATIKNIVTGKDSYVPLATGANKLGRIVGENLAGANNSFQGSLGSSCIKIMDMEAACTGLTEVQAEKLGIKVKSKFISDFNQTNYYPGRNKMYVKLVYDADTKVILGGQVAGYKDAVQRCNVIAASIFGKLTTSQLGMLDLCYAPPFARTWDILNVAGNVSK</sequence>
<comment type="cofactor">
    <cofactor evidence="1">
        <name>FAD</name>
        <dbReference type="ChEBI" id="CHEBI:57692"/>
    </cofactor>
</comment>
<keyword evidence="6" id="KW-0676">Redox-active center</keyword>
<dbReference type="GO" id="GO:0016491">
    <property type="term" value="F:oxidoreductase activity"/>
    <property type="evidence" value="ECO:0007669"/>
    <property type="project" value="UniProtKB-KW"/>
</dbReference>
<dbReference type="InterPro" id="IPR036188">
    <property type="entry name" value="FAD/NAD-bd_sf"/>
</dbReference>
<dbReference type="InterPro" id="IPR016156">
    <property type="entry name" value="FAD/NAD-linked_Rdtase_dimer_sf"/>
</dbReference>
<dbReference type="OrthoDB" id="9802028at2"/>
<dbReference type="SUPFAM" id="SSF51905">
    <property type="entry name" value="FAD/NAD(P)-binding domain"/>
    <property type="match status" value="1"/>
</dbReference>
<evidence type="ECO:0000313" key="9">
    <source>
        <dbReference type="EMBL" id="KKY00489.1"/>
    </source>
</evidence>
<dbReference type="PANTHER" id="PTHR43429">
    <property type="entry name" value="PYRIDINE NUCLEOTIDE-DISULFIDE OXIDOREDUCTASE DOMAIN-CONTAINING"/>
    <property type="match status" value="1"/>
</dbReference>
<feature type="domain" description="Pyridine nucleotide-disulphide oxidoreductase dimerisation" evidence="7">
    <location>
        <begin position="330"/>
        <end position="432"/>
    </location>
</feature>
<keyword evidence="4" id="KW-0274">FAD</keyword>
<comment type="caution">
    <text evidence="9">The sequence shown here is derived from an EMBL/GenBank/DDBJ whole genome shotgun (WGS) entry which is preliminary data.</text>
</comment>
<dbReference type="InterPro" id="IPR004099">
    <property type="entry name" value="Pyr_nucl-diS_OxRdtase_dimer"/>
</dbReference>
<dbReference type="RefSeq" id="WP_046823764.1">
    <property type="nucleotide sequence ID" value="NZ_LBBT01000271.1"/>
</dbReference>
<dbReference type="NCBIfam" id="NF007123">
    <property type="entry name" value="PRK09564.1"/>
    <property type="match status" value="1"/>
</dbReference>
<dbReference type="AlphaFoldDB" id="A0A0M3DGB0"/>
<evidence type="ECO:0000259" key="8">
    <source>
        <dbReference type="Pfam" id="PF07992"/>
    </source>
</evidence>
<accession>A0A0M3DGB0</accession>
<dbReference type="InterPro" id="IPR050260">
    <property type="entry name" value="FAD-bd_OxRdtase"/>
</dbReference>
<evidence type="ECO:0000313" key="10">
    <source>
        <dbReference type="Proteomes" id="UP000034407"/>
    </source>
</evidence>
<dbReference type="Gene3D" id="3.50.50.60">
    <property type="entry name" value="FAD/NAD(P)-binding domain"/>
    <property type="match status" value="2"/>
</dbReference>
<feature type="domain" description="FAD/NAD(P)-binding" evidence="8">
    <location>
        <begin position="1"/>
        <end position="290"/>
    </location>
</feature>
<evidence type="ECO:0000259" key="7">
    <source>
        <dbReference type="Pfam" id="PF02852"/>
    </source>
</evidence>
<dbReference type="PRINTS" id="PR00368">
    <property type="entry name" value="FADPNR"/>
</dbReference>
<name>A0A0M3DGB0_9FIRM</name>
<dbReference type="Proteomes" id="UP000034407">
    <property type="component" value="Unassembled WGS sequence"/>
</dbReference>
<gene>
    <name evidence="9" type="ORF">VN21_13770</name>
</gene>
<dbReference type="Pfam" id="PF02852">
    <property type="entry name" value="Pyr_redox_dim"/>
    <property type="match status" value="1"/>
</dbReference>
<evidence type="ECO:0000256" key="5">
    <source>
        <dbReference type="ARBA" id="ARBA00023002"/>
    </source>
</evidence>
<dbReference type="PATRIC" id="fig|1629550.3.peg.2211"/>
<evidence type="ECO:0000256" key="4">
    <source>
        <dbReference type="ARBA" id="ARBA00022827"/>
    </source>
</evidence>
<proteinExistence type="inferred from homology"/>
<reference evidence="9 10" key="1">
    <citation type="submission" date="2015-04" db="EMBL/GenBank/DDBJ databases">
        <title>Microcin producing Clostridium sp. JC272T.</title>
        <authorList>
            <person name="Jyothsna T."/>
            <person name="Sasikala C."/>
            <person name="Ramana C."/>
        </authorList>
    </citation>
    <scope>NUCLEOTIDE SEQUENCE [LARGE SCALE GENOMIC DNA]</scope>
    <source>
        <strain evidence="9 10">JC272</strain>
    </source>
</reference>
<keyword evidence="10" id="KW-1185">Reference proteome</keyword>
<dbReference type="SUPFAM" id="SSF55424">
    <property type="entry name" value="FAD/NAD-linked reductases, dimerisation (C-terminal) domain"/>
    <property type="match status" value="1"/>
</dbReference>
<dbReference type="InterPro" id="IPR023753">
    <property type="entry name" value="FAD/NAD-binding_dom"/>
</dbReference>
<protein>
    <submittedName>
        <fullName evidence="9">CoA-disulfide reductase</fullName>
    </submittedName>
</protein>
<evidence type="ECO:0000256" key="3">
    <source>
        <dbReference type="ARBA" id="ARBA00022630"/>
    </source>
</evidence>
<evidence type="ECO:0000256" key="1">
    <source>
        <dbReference type="ARBA" id="ARBA00001974"/>
    </source>
</evidence>
<evidence type="ECO:0000256" key="6">
    <source>
        <dbReference type="ARBA" id="ARBA00023284"/>
    </source>
</evidence>
<organism evidence="9 10">
    <name type="scientific">Paraclostridium benzoelyticum</name>
    <dbReference type="NCBI Taxonomy" id="1629550"/>
    <lineage>
        <taxon>Bacteria</taxon>
        <taxon>Bacillati</taxon>
        <taxon>Bacillota</taxon>
        <taxon>Clostridia</taxon>
        <taxon>Peptostreptococcales</taxon>
        <taxon>Peptostreptococcaceae</taxon>
        <taxon>Paraclostridium</taxon>
    </lineage>
</organism>
<dbReference type="Pfam" id="PF07992">
    <property type="entry name" value="Pyr_redox_2"/>
    <property type="match status" value="1"/>
</dbReference>
<keyword evidence="3" id="KW-0285">Flavoprotein</keyword>
<keyword evidence="5" id="KW-0560">Oxidoreductase</keyword>
<dbReference type="EMBL" id="LBBT01000271">
    <property type="protein sequence ID" value="KKY00489.1"/>
    <property type="molecule type" value="Genomic_DNA"/>
</dbReference>
<comment type="similarity">
    <text evidence="2">Belongs to the class-III pyridine nucleotide-disulfide oxidoreductase family.</text>
</comment>